<dbReference type="GO" id="GO:0080120">
    <property type="term" value="P:CAAX-box protein maturation"/>
    <property type="evidence" value="ECO:0007669"/>
    <property type="project" value="UniProtKB-ARBA"/>
</dbReference>
<dbReference type="PANTHER" id="PTHR36435:SF1">
    <property type="entry name" value="CAAX AMINO TERMINAL PROTEASE FAMILY PROTEIN"/>
    <property type="match status" value="1"/>
</dbReference>
<feature type="domain" description="CAAX prenyl protease 2/Lysostaphin resistance protein A-like" evidence="2">
    <location>
        <begin position="123"/>
        <end position="208"/>
    </location>
</feature>
<keyword evidence="1" id="KW-0812">Transmembrane</keyword>
<accession>A0A5D3EAH8</accession>
<dbReference type="AlphaFoldDB" id="A0A5D3EAH8"/>
<feature type="transmembrane region" description="Helical" evidence="1">
    <location>
        <begin position="7"/>
        <end position="30"/>
    </location>
</feature>
<feature type="transmembrane region" description="Helical" evidence="1">
    <location>
        <begin position="76"/>
        <end position="101"/>
    </location>
</feature>
<dbReference type="GO" id="GO:0006508">
    <property type="term" value="P:proteolysis"/>
    <property type="evidence" value="ECO:0007669"/>
    <property type="project" value="UniProtKB-KW"/>
</dbReference>
<dbReference type="GO" id="GO:0004175">
    <property type="term" value="F:endopeptidase activity"/>
    <property type="evidence" value="ECO:0007669"/>
    <property type="project" value="UniProtKB-ARBA"/>
</dbReference>
<evidence type="ECO:0000259" key="2">
    <source>
        <dbReference type="Pfam" id="PF02517"/>
    </source>
</evidence>
<dbReference type="RefSeq" id="WP_021645200.1">
    <property type="nucleotide sequence ID" value="NZ_CP197398.1"/>
</dbReference>
<sequence length="267" mass="28965">MKTAIKIVLINFLLAQIVAPLVIVIPYIFYLLSTSQPVSQAAVMQTILIPAQLAGQLLMALYLWKAGYISKERSTWSPVSVSYLGLSVLAILSCGVVVTAITELMKGIPNIMEQAFDILSSGWGGILAIAIIGPTVEELVFRGAVLKALLKQYSPTKAILISSLLFAVFHLNPAQMLPAFLLGALLAWTYYKTASLIPCILMHIVNNSLSVYLMARYPEAESLGDIAGTSTYFIIVSAAAVILAGALLRMRRTSVAYPWKQETEPTN</sequence>
<evidence type="ECO:0000313" key="4">
    <source>
        <dbReference type="Proteomes" id="UP000324383"/>
    </source>
</evidence>
<keyword evidence="3" id="KW-0482">Metalloprotease</keyword>
<keyword evidence="3" id="KW-0645">Protease</keyword>
<dbReference type="GO" id="GO:0008237">
    <property type="term" value="F:metallopeptidase activity"/>
    <property type="evidence" value="ECO:0007669"/>
    <property type="project" value="UniProtKB-KW"/>
</dbReference>
<feature type="transmembrane region" description="Helical" evidence="1">
    <location>
        <begin position="121"/>
        <end position="141"/>
    </location>
</feature>
<keyword evidence="1" id="KW-1133">Transmembrane helix</keyword>
<dbReference type="Pfam" id="PF02517">
    <property type="entry name" value="Rce1-like"/>
    <property type="match status" value="1"/>
</dbReference>
<feature type="transmembrane region" description="Helical" evidence="1">
    <location>
        <begin position="227"/>
        <end position="248"/>
    </location>
</feature>
<dbReference type="InterPro" id="IPR052710">
    <property type="entry name" value="CAAX_protease"/>
</dbReference>
<name>A0A5D3EAH8_9BACE</name>
<keyword evidence="3" id="KW-0378">Hydrolase</keyword>
<keyword evidence="1" id="KW-0472">Membrane</keyword>
<dbReference type="Proteomes" id="UP000324383">
    <property type="component" value="Unassembled WGS sequence"/>
</dbReference>
<evidence type="ECO:0000256" key="1">
    <source>
        <dbReference type="SAM" id="Phobius"/>
    </source>
</evidence>
<feature type="transmembrane region" description="Helical" evidence="1">
    <location>
        <begin position="42"/>
        <end position="64"/>
    </location>
</feature>
<proteinExistence type="predicted"/>
<dbReference type="PANTHER" id="PTHR36435">
    <property type="entry name" value="SLR1288 PROTEIN"/>
    <property type="match status" value="1"/>
</dbReference>
<dbReference type="InterPro" id="IPR003675">
    <property type="entry name" value="Rce1/LyrA-like_dom"/>
</dbReference>
<protein>
    <submittedName>
        <fullName evidence="3">CPBP family intramembrane metalloprotease</fullName>
    </submittedName>
</protein>
<keyword evidence="4" id="KW-1185">Reference proteome</keyword>
<dbReference type="EMBL" id="VKLW01000027">
    <property type="protein sequence ID" value="TYK32601.1"/>
    <property type="molecule type" value="Genomic_DNA"/>
</dbReference>
<evidence type="ECO:0000313" key="3">
    <source>
        <dbReference type="EMBL" id="TYK32601.1"/>
    </source>
</evidence>
<organism evidence="3 4">
    <name type="scientific">Bacteroides pyogenes</name>
    <dbReference type="NCBI Taxonomy" id="310300"/>
    <lineage>
        <taxon>Bacteria</taxon>
        <taxon>Pseudomonadati</taxon>
        <taxon>Bacteroidota</taxon>
        <taxon>Bacteroidia</taxon>
        <taxon>Bacteroidales</taxon>
        <taxon>Bacteroidaceae</taxon>
        <taxon>Bacteroides</taxon>
    </lineage>
</organism>
<reference evidence="3 4" key="1">
    <citation type="submission" date="2019-07" db="EMBL/GenBank/DDBJ databases">
        <title>Draft Genome Sequences of Bacteroides pyogenes Strains Isolated from the Uterus Holstein Dairy Cows with Metritis.</title>
        <authorList>
            <person name="Cunha F."/>
            <person name="Galvao K.N."/>
            <person name="Jeon S.J."/>
            <person name="Jeong K.C."/>
        </authorList>
    </citation>
    <scope>NUCLEOTIDE SEQUENCE [LARGE SCALE GENOMIC DNA]</scope>
    <source>
        <strain evidence="3 4">KG-31</strain>
    </source>
</reference>
<comment type="caution">
    <text evidence="3">The sequence shown here is derived from an EMBL/GenBank/DDBJ whole genome shotgun (WGS) entry which is preliminary data.</text>
</comment>
<gene>
    <name evidence="3" type="ORF">FNJ60_11415</name>
</gene>